<gene>
    <name evidence="8" type="ORF">ACFQ41_10600</name>
</gene>
<dbReference type="RefSeq" id="WP_204119113.1">
    <property type="nucleotide sequence ID" value="NZ_BOLV01000011.1"/>
</dbReference>
<dbReference type="Pfam" id="PF09335">
    <property type="entry name" value="VTT_dom"/>
    <property type="match status" value="1"/>
</dbReference>
<dbReference type="Proteomes" id="UP001597199">
    <property type="component" value="Unassembled WGS sequence"/>
</dbReference>
<feature type="transmembrane region" description="Helical" evidence="6">
    <location>
        <begin position="166"/>
        <end position="194"/>
    </location>
</feature>
<reference evidence="9" key="1">
    <citation type="journal article" date="2019" name="Int. J. Syst. Evol. Microbiol.">
        <title>The Global Catalogue of Microorganisms (GCM) 10K type strain sequencing project: providing services to taxonomists for standard genome sequencing and annotation.</title>
        <authorList>
            <consortium name="The Broad Institute Genomics Platform"/>
            <consortium name="The Broad Institute Genome Sequencing Center for Infectious Disease"/>
            <person name="Wu L."/>
            <person name="Ma J."/>
        </authorList>
    </citation>
    <scope>NUCLEOTIDE SEQUENCE [LARGE SCALE GENOMIC DNA]</scope>
    <source>
        <strain evidence="9">CCM 9110</strain>
    </source>
</reference>
<keyword evidence="2 6" id="KW-1003">Cell membrane</keyword>
<feature type="transmembrane region" description="Helical" evidence="6">
    <location>
        <begin position="138"/>
        <end position="160"/>
    </location>
</feature>
<accession>A0ABW4BGW3</accession>
<sequence>MSETTSRRLINITALLSLLAIIAVTIYWYRIGVFKNLSNLQNYLNGTGFVGPLIFIAIQIVQVVIPIIPGGVSTAAGVLLFGPWQGFLYNYIGICIGSFINFFLARRYGKPFILHIVPEKVFEKYMAYAKNQQKFDMFFAVAIIAPIAPDDVLCLIAGLTHMKTRMFSWIIILGKPITIAAYSWALIFGAHWLLRLFG</sequence>
<organism evidence="8 9">
    <name type="scientific">Lacticaseibacillus suilingensis</name>
    <dbReference type="NCBI Taxonomy" id="2799577"/>
    <lineage>
        <taxon>Bacteria</taxon>
        <taxon>Bacillati</taxon>
        <taxon>Bacillota</taxon>
        <taxon>Bacilli</taxon>
        <taxon>Lactobacillales</taxon>
        <taxon>Lactobacillaceae</taxon>
        <taxon>Lacticaseibacillus</taxon>
    </lineage>
</organism>
<dbReference type="PANTHER" id="PTHR12677:SF49">
    <property type="entry name" value="TVP38_TMEM64 FAMILY MEMBRANE PROTEIN"/>
    <property type="match status" value="1"/>
</dbReference>
<comment type="subcellular location">
    <subcellularLocation>
        <location evidence="1 6">Cell membrane</location>
        <topology evidence="1 6">Multi-pass membrane protein</topology>
    </subcellularLocation>
</comment>
<evidence type="ECO:0000256" key="4">
    <source>
        <dbReference type="ARBA" id="ARBA00022989"/>
    </source>
</evidence>
<proteinExistence type="inferred from homology"/>
<protein>
    <recommendedName>
        <fullName evidence="6">TVP38/TMEM64 family membrane protein</fullName>
    </recommendedName>
</protein>
<evidence type="ECO:0000256" key="5">
    <source>
        <dbReference type="ARBA" id="ARBA00023136"/>
    </source>
</evidence>
<comment type="similarity">
    <text evidence="6">Belongs to the TVP38/TMEM64 family.</text>
</comment>
<evidence type="ECO:0000313" key="9">
    <source>
        <dbReference type="Proteomes" id="UP001597199"/>
    </source>
</evidence>
<evidence type="ECO:0000259" key="7">
    <source>
        <dbReference type="Pfam" id="PF09335"/>
    </source>
</evidence>
<comment type="caution">
    <text evidence="8">The sequence shown here is derived from an EMBL/GenBank/DDBJ whole genome shotgun (WGS) entry which is preliminary data.</text>
</comment>
<dbReference type="InterPro" id="IPR015414">
    <property type="entry name" value="TMEM64"/>
</dbReference>
<evidence type="ECO:0000313" key="8">
    <source>
        <dbReference type="EMBL" id="MFD1399756.1"/>
    </source>
</evidence>
<evidence type="ECO:0000256" key="3">
    <source>
        <dbReference type="ARBA" id="ARBA00022692"/>
    </source>
</evidence>
<feature type="domain" description="VTT" evidence="7">
    <location>
        <begin position="68"/>
        <end position="184"/>
    </location>
</feature>
<evidence type="ECO:0000256" key="2">
    <source>
        <dbReference type="ARBA" id="ARBA00022475"/>
    </source>
</evidence>
<evidence type="ECO:0000256" key="6">
    <source>
        <dbReference type="RuleBase" id="RU366058"/>
    </source>
</evidence>
<dbReference type="PANTHER" id="PTHR12677">
    <property type="entry name" value="GOLGI APPARATUS MEMBRANE PROTEIN TVP38-RELATED"/>
    <property type="match status" value="1"/>
</dbReference>
<dbReference type="EMBL" id="JBHTOA010000040">
    <property type="protein sequence ID" value="MFD1399756.1"/>
    <property type="molecule type" value="Genomic_DNA"/>
</dbReference>
<evidence type="ECO:0000256" key="1">
    <source>
        <dbReference type="ARBA" id="ARBA00004651"/>
    </source>
</evidence>
<feature type="transmembrane region" description="Helical" evidence="6">
    <location>
        <begin position="88"/>
        <end position="105"/>
    </location>
</feature>
<keyword evidence="5 6" id="KW-0472">Membrane</keyword>
<feature type="transmembrane region" description="Helical" evidence="6">
    <location>
        <begin position="43"/>
        <end position="68"/>
    </location>
</feature>
<dbReference type="InterPro" id="IPR032816">
    <property type="entry name" value="VTT_dom"/>
</dbReference>
<keyword evidence="4 6" id="KW-1133">Transmembrane helix</keyword>
<feature type="transmembrane region" description="Helical" evidence="6">
    <location>
        <begin position="12"/>
        <end position="31"/>
    </location>
</feature>
<keyword evidence="9" id="KW-1185">Reference proteome</keyword>
<name>A0ABW4BGW3_9LACO</name>
<keyword evidence="3 6" id="KW-0812">Transmembrane</keyword>